<keyword evidence="3 6" id="KW-0812">Transmembrane</keyword>
<keyword evidence="4 6" id="KW-1133">Transmembrane helix</keyword>
<evidence type="ECO:0000256" key="6">
    <source>
        <dbReference type="SAM" id="Phobius"/>
    </source>
</evidence>
<proteinExistence type="predicted"/>
<dbReference type="InterPro" id="IPR036259">
    <property type="entry name" value="MFS_trans_sf"/>
</dbReference>
<keyword evidence="8" id="KW-1185">Reference proteome</keyword>
<dbReference type="EMBL" id="JAQQWL010000001">
    <property type="protein sequence ID" value="KAK8091288.1"/>
    <property type="molecule type" value="Genomic_DNA"/>
</dbReference>
<dbReference type="PANTHER" id="PTHR43791:SF16">
    <property type="entry name" value="TRANSPORTER, PUTATIVE (AFU_ORTHOLOGUE AFUA_3G01840)-RELATED"/>
    <property type="match status" value="1"/>
</dbReference>
<dbReference type="Proteomes" id="UP001480595">
    <property type="component" value="Unassembled WGS sequence"/>
</dbReference>
<feature type="transmembrane region" description="Helical" evidence="6">
    <location>
        <begin position="385"/>
        <end position="407"/>
    </location>
</feature>
<feature type="transmembrane region" description="Helical" evidence="6">
    <location>
        <begin position="168"/>
        <end position="186"/>
    </location>
</feature>
<gene>
    <name evidence="7" type="ORF">PG994_000793</name>
</gene>
<evidence type="ECO:0000256" key="1">
    <source>
        <dbReference type="ARBA" id="ARBA00004141"/>
    </source>
</evidence>
<sequence>MPFGHKVLRGGFCGNKRIRRQTDKVILAILSWVYFLQILDKSVLGYAATFGLRESTHLVGDQYSLVSSILPIAQLVSQPFLSFLIVRTTMASCRNFGDLLAARFFLGLFEAGCLPLFSIITSQWYRRAEQPIRVATWYGTNGLSTIAASALSYGLGKIQSDRLASWQIIFLFVGLMTVVTAPFVFWKLDADIPSARFLAEETGTGSGEFKWSHVGEMMLEPKTYLWFGMSLLLNAAASVTNTFGPLILNGLGYDRYRASLLNMPFGAVQWIVIMVSCLAAQRFRIKFIVMFLLTLPPIAGTAMLYVLPRGAEQDETSLLVGYYLLAIMYGVNPIIVVWIVGNTAGTTKKSAVMAVYNAGSSAGQIIGPLLFNAHDAPAYLPGLRAVLGIFVALAACAVLQAANLLFLNRLQERRRVRHGKPAHIKDTSMEDRYEAADIDNGDDTSGRAVEPIGGTDTTIAAVKPAEAAEGVEAVTARARIGDNAFLDLTDRQNDEFKYLI</sequence>
<feature type="transmembrane region" description="Helical" evidence="6">
    <location>
        <begin position="224"/>
        <end position="248"/>
    </location>
</feature>
<protein>
    <recommendedName>
        <fullName evidence="9">MFS transporter</fullName>
    </recommendedName>
</protein>
<feature type="transmembrane region" description="Helical" evidence="6">
    <location>
        <begin position="319"/>
        <end position="340"/>
    </location>
</feature>
<dbReference type="Gene3D" id="1.20.1250.20">
    <property type="entry name" value="MFS general substrate transporter like domains"/>
    <property type="match status" value="2"/>
</dbReference>
<evidence type="ECO:0000313" key="8">
    <source>
        <dbReference type="Proteomes" id="UP001480595"/>
    </source>
</evidence>
<dbReference type="GeneID" id="92085265"/>
<dbReference type="PANTHER" id="PTHR43791">
    <property type="entry name" value="PERMEASE-RELATED"/>
    <property type="match status" value="1"/>
</dbReference>
<reference evidence="7 8" key="1">
    <citation type="submission" date="2023-01" db="EMBL/GenBank/DDBJ databases">
        <title>Analysis of 21 Apiospora genomes using comparative genomics revels a genus with tremendous synthesis potential of carbohydrate active enzymes and secondary metabolites.</title>
        <authorList>
            <person name="Sorensen T."/>
        </authorList>
    </citation>
    <scope>NUCLEOTIDE SEQUENCE [LARGE SCALE GENOMIC DNA]</scope>
    <source>
        <strain evidence="7 8">CBS 135458</strain>
    </source>
</reference>
<evidence type="ECO:0000256" key="5">
    <source>
        <dbReference type="ARBA" id="ARBA00023136"/>
    </source>
</evidence>
<comment type="subcellular location">
    <subcellularLocation>
        <location evidence="1">Membrane</location>
        <topology evidence="1">Multi-pass membrane protein</topology>
    </subcellularLocation>
</comment>
<evidence type="ECO:0000256" key="2">
    <source>
        <dbReference type="ARBA" id="ARBA00022448"/>
    </source>
</evidence>
<accession>A0ABR1X7C3</accession>
<evidence type="ECO:0000256" key="3">
    <source>
        <dbReference type="ARBA" id="ARBA00022692"/>
    </source>
</evidence>
<organism evidence="7 8">
    <name type="scientific">Apiospora phragmitis</name>
    <dbReference type="NCBI Taxonomy" id="2905665"/>
    <lineage>
        <taxon>Eukaryota</taxon>
        <taxon>Fungi</taxon>
        <taxon>Dikarya</taxon>
        <taxon>Ascomycota</taxon>
        <taxon>Pezizomycotina</taxon>
        <taxon>Sordariomycetes</taxon>
        <taxon>Xylariomycetidae</taxon>
        <taxon>Amphisphaeriales</taxon>
        <taxon>Apiosporaceae</taxon>
        <taxon>Apiospora</taxon>
    </lineage>
</organism>
<dbReference type="InterPro" id="IPR011701">
    <property type="entry name" value="MFS"/>
</dbReference>
<feature type="transmembrane region" description="Helical" evidence="6">
    <location>
        <begin position="100"/>
        <end position="125"/>
    </location>
</feature>
<evidence type="ECO:0000313" key="7">
    <source>
        <dbReference type="EMBL" id="KAK8091288.1"/>
    </source>
</evidence>
<keyword evidence="5 6" id="KW-0472">Membrane</keyword>
<evidence type="ECO:0008006" key="9">
    <source>
        <dbReference type="Google" id="ProtNLM"/>
    </source>
</evidence>
<keyword evidence="2" id="KW-0813">Transport</keyword>
<dbReference type="SUPFAM" id="SSF103473">
    <property type="entry name" value="MFS general substrate transporter"/>
    <property type="match status" value="1"/>
</dbReference>
<feature type="transmembrane region" description="Helical" evidence="6">
    <location>
        <begin position="287"/>
        <end position="307"/>
    </location>
</feature>
<comment type="caution">
    <text evidence="7">The sequence shown here is derived from an EMBL/GenBank/DDBJ whole genome shotgun (WGS) entry which is preliminary data.</text>
</comment>
<evidence type="ECO:0000256" key="4">
    <source>
        <dbReference type="ARBA" id="ARBA00022989"/>
    </source>
</evidence>
<dbReference type="Pfam" id="PF07690">
    <property type="entry name" value="MFS_1"/>
    <property type="match status" value="1"/>
</dbReference>
<feature type="transmembrane region" description="Helical" evidence="6">
    <location>
        <begin position="25"/>
        <end position="48"/>
    </location>
</feature>
<feature type="transmembrane region" description="Helical" evidence="6">
    <location>
        <begin position="68"/>
        <end position="88"/>
    </location>
</feature>
<name>A0ABR1X7C3_9PEZI</name>
<feature type="transmembrane region" description="Helical" evidence="6">
    <location>
        <begin position="260"/>
        <end position="281"/>
    </location>
</feature>
<dbReference type="RefSeq" id="XP_066722834.1">
    <property type="nucleotide sequence ID" value="XM_066852202.1"/>
</dbReference>